<dbReference type="EMBL" id="CABL01000005">
    <property type="protein sequence ID" value="CBH75077.1"/>
    <property type="molecule type" value="Genomic_DNA"/>
</dbReference>
<proteinExistence type="predicted"/>
<comment type="caution">
    <text evidence="2">The sequence shown here is derived from an EMBL/GenBank/DDBJ whole genome shotgun (WGS) entry which is preliminary data.</text>
</comment>
<accession>E6PF41</accession>
<sequence>MRLLIDENCAQAELLSRLRAAGHDVETVVAAIGSGARDEDVVSYAVAQRRAIVTKDAADFTELLFGRDDHAGLLLIHEGVHEPRMTAADLARAIENLSAIYPSVDAYVVSLNAFVW</sequence>
<dbReference type="InterPro" id="IPR041049">
    <property type="entry name" value="DUF5615"/>
</dbReference>
<reference evidence="2" key="1">
    <citation type="submission" date="2009-10" db="EMBL/GenBank/DDBJ databases">
        <title>Diversity of trophic interactions inside an arsenic-rich microbial ecosystem.</title>
        <authorList>
            <person name="Bertin P.N."/>
            <person name="Heinrich-Salmeron A."/>
            <person name="Pelletier E."/>
            <person name="Goulhen-Chollet F."/>
            <person name="Arsene-Ploetze F."/>
            <person name="Gallien S."/>
            <person name="Calteau A."/>
            <person name="Vallenet D."/>
            <person name="Casiot C."/>
            <person name="Chane-Woon-Ming B."/>
            <person name="Giloteaux L."/>
            <person name="Barakat M."/>
            <person name="Bonnefoy V."/>
            <person name="Bruneel O."/>
            <person name="Chandler M."/>
            <person name="Cleiss J."/>
            <person name="Duran R."/>
            <person name="Elbaz-Poulichet F."/>
            <person name="Fonknechten N."/>
            <person name="Lauga B."/>
            <person name="Mornico D."/>
            <person name="Ortet P."/>
            <person name="Schaeffer C."/>
            <person name="Siguier P."/>
            <person name="Alexander Thil Smith A."/>
            <person name="Van Dorsselaer A."/>
            <person name="Weissenbach J."/>
            <person name="Medigue C."/>
            <person name="Le Paslier D."/>
        </authorList>
    </citation>
    <scope>NUCLEOTIDE SEQUENCE</scope>
</reference>
<gene>
    <name evidence="2" type="ORF">CARN1_0252</name>
</gene>
<evidence type="ECO:0000259" key="1">
    <source>
        <dbReference type="Pfam" id="PF18480"/>
    </source>
</evidence>
<dbReference type="AlphaFoldDB" id="E6PF41"/>
<name>E6PF41_9ZZZZ</name>
<feature type="domain" description="DUF5615" evidence="1">
    <location>
        <begin position="1"/>
        <end position="108"/>
    </location>
</feature>
<evidence type="ECO:0000313" key="2">
    <source>
        <dbReference type="EMBL" id="CBH75077.1"/>
    </source>
</evidence>
<organism evidence="2">
    <name type="scientific">mine drainage metagenome</name>
    <dbReference type="NCBI Taxonomy" id="410659"/>
    <lineage>
        <taxon>unclassified sequences</taxon>
        <taxon>metagenomes</taxon>
        <taxon>ecological metagenomes</taxon>
    </lineage>
</organism>
<protein>
    <recommendedName>
        <fullName evidence="1">DUF5615 domain-containing protein</fullName>
    </recommendedName>
</protein>
<dbReference type="Pfam" id="PF18480">
    <property type="entry name" value="DUF5615"/>
    <property type="match status" value="1"/>
</dbReference>